<dbReference type="PATRIC" id="fig|1618659.3.peg.399"/>
<evidence type="ECO:0000313" key="11">
    <source>
        <dbReference type="Proteomes" id="UP000034036"/>
    </source>
</evidence>
<accession>A0A0G0ZI64</accession>
<comment type="subcellular location">
    <subcellularLocation>
        <location evidence="1">Cell membrane</location>
        <topology evidence="1">Multi-pass membrane protein</topology>
    </subcellularLocation>
</comment>
<evidence type="ECO:0000259" key="9">
    <source>
        <dbReference type="Pfam" id="PF12704"/>
    </source>
</evidence>
<comment type="similarity">
    <text evidence="6">Belongs to the ABC-4 integral membrane protein family.</text>
</comment>
<dbReference type="Pfam" id="PF02687">
    <property type="entry name" value="FtsX"/>
    <property type="match status" value="1"/>
</dbReference>
<feature type="domain" description="ABC3 transporter permease C-terminal" evidence="8">
    <location>
        <begin position="294"/>
        <end position="407"/>
    </location>
</feature>
<dbReference type="EMBL" id="LCDF01000009">
    <property type="protein sequence ID" value="KKS48442.1"/>
    <property type="molecule type" value="Genomic_DNA"/>
</dbReference>
<dbReference type="Proteomes" id="UP000034036">
    <property type="component" value="Unassembled WGS sequence"/>
</dbReference>
<dbReference type="STRING" id="1618659.UV11_C0009G0006"/>
<evidence type="ECO:0000256" key="7">
    <source>
        <dbReference type="SAM" id="Phobius"/>
    </source>
</evidence>
<dbReference type="GO" id="GO:0005886">
    <property type="term" value="C:plasma membrane"/>
    <property type="evidence" value="ECO:0007669"/>
    <property type="project" value="UniProtKB-SubCell"/>
</dbReference>
<protein>
    <submittedName>
        <fullName evidence="10">ABC transporter, permease protein</fullName>
    </submittedName>
</protein>
<evidence type="ECO:0000256" key="4">
    <source>
        <dbReference type="ARBA" id="ARBA00022989"/>
    </source>
</evidence>
<dbReference type="AlphaFoldDB" id="A0A0G0ZI64"/>
<dbReference type="InterPro" id="IPR050250">
    <property type="entry name" value="Macrolide_Exporter_MacB"/>
</dbReference>
<feature type="transmembrane region" description="Helical" evidence="7">
    <location>
        <begin position="371"/>
        <end position="397"/>
    </location>
</feature>
<dbReference type="InterPro" id="IPR025857">
    <property type="entry name" value="MacB_PCD"/>
</dbReference>
<keyword evidence="4 7" id="KW-1133">Transmembrane helix</keyword>
<keyword evidence="5 7" id="KW-0472">Membrane</keyword>
<dbReference type="GO" id="GO:0022857">
    <property type="term" value="F:transmembrane transporter activity"/>
    <property type="evidence" value="ECO:0007669"/>
    <property type="project" value="TreeGrafter"/>
</dbReference>
<comment type="caution">
    <text evidence="10">The sequence shown here is derived from an EMBL/GenBank/DDBJ whole genome shotgun (WGS) entry which is preliminary data.</text>
</comment>
<evidence type="ECO:0000259" key="8">
    <source>
        <dbReference type="Pfam" id="PF02687"/>
    </source>
</evidence>
<dbReference type="InterPro" id="IPR003838">
    <property type="entry name" value="ABC3_permease_C"/>
</dbReference>
<feature type="transmembrane region" description="Helical" evidence="7">
    <location>
        <begin position="32"/>
        <end position="51"/>
    </location>
</feature>
<keyword evidence="3 7" id="KW-0812">Transmembrane</keyword>
<feature type="transmembrane region" description="Helical" evidence="7">
    <location>
        <begin position="288"/>
        <end position="312"/>
    </location>
</feature>
<evidence type="ECO:0000256" key="3">
    <source>
        <dbReference type="ARBA" id="ARBA00022692"/>
    </source>
</evidence>
<sequence>MRLRPISNGMKVQDILQETYTALSANKARSGLTILGIVIGIGSVIAMVSIGQGASGQITSSIEGLGSNLLTVSPGVAQQGSGFVSAGRGSAQTLKNDDVDVIRQIAGVAYISPERQGRYQIVATGNNTNSTVIGVSPEYAMVRNVSVTDGSFITEANLRSVGRIAVLGPTVAQDLFGEGNDPVGKTIRINKLNFKVIGVTQTKGSAGFFNPDDTIFVPLTTMQKILAGGEYLSSIAISVETKDLMPQVQQEATIALADKHHVDLEIPDFSIISQADILGTLTQVTDTFTIFLAAVAGISLIVGGIGIMNMMLTTVTERTREIGLRKSIGAKKKDISMQFLAEAVMLTFLGGGVGVALGWILSILVSSFAGIATSVSFSTILLAFGVSAAIGIIFGYYPARRAASLNPIEALRYE</sequence>
<keyword evidence="2" id="KW-1003">Cell membrane</keyword>
<evidence type="ECO:0000256" key="5">
    <source>
        <dbReference type="ARBA" id="ARBA00023136"/>
    </source>
</evidence>
<proteinExistence type="inferred from homology"/>
<gene>
    <name evidence="10" type="ORF">UV11_C0009G0006</name>
</gene>
<dbReference type="PANTHER" id="PTHR30572">
    <property type="entry name" value="MEMBRANE COMPONENT OF TRANSPORTER-RELATED"/>
    <property type="match status" value="1"/>
</dbReference>
<evidence type="ECO:0000256" key="2">
    <source>
        <dbReference type="ARBA" id="ARBA00022475"/>
    </source>
</evidence>
<dbReference type="Pfam" id="PF12704">
    <property type="entry name" value="MacB_PCD"/>
    <property type="match status" value="1"/>
</dbReference>
<reference evidence="10 11" key="1">
    <citation type="journal article" date="2015" name="Nature">
        <title>rRNA introns, odd ribosomes, and small enigmatic genomes across a large radiation of phyla.</title>
        <authorList>
            <person name="Brown C.T."/>
            <person name="Hug L.A."/>
            <person name="Thomas B.C."/>
            <person name="Sharon I."/>
            <person name="Castelle C.J."/>
            <person name="Singh A."/>
            <person name="Wilkins M.J."/>
            <person name="Williams K.H."/>
            <person name="Banfield J.F."/>
        </authorList>
    </citation>
    <scope>NUCLEOTIDE SEQUENCE [LARGE SCALE GENOMIC DNA]</scope>
</reference>
<name>A0A0G0ZI64_9BACT</name>
<evidence type="ECO:0000256" key="6">
    <source>
        <dbReference type="ARBA" id="ARBA00038076"/>
    </source>
</evidence>
<evidence type="ECO:0000313" key="10">
    <source>
        <dbReference type="EMBL" id="KKS48442.1"/>
    </source>
</evidence>
<organism evidence="10 11">
    <name type="scientific">Candidatus Giovannonibacteria bacterium GW2011_GWF2_42_19</name>
    <dbReference type="NCBI Taxonomy" id="1618659"/>
    <lineage>
        <taxon>Bacteria</taxon>
        <taxon>Candidatus Giovannoniibacteriota</taxon>
    </lineage>
</organism>
<dbReference type="PANTHER" id="PTHR30572:SF4">
    <property type="entry name" value="ABC TRANSPORTER PERMEASE YTRF"/>
    <property type="match status" value="1"/>
</dbReference>
<feature type="domain" description="MacB-like periplasmic core" evidence="9">
    <location>
        <begin position="30"/>
        <end position="253"/>
    </location>
</feature>
<evidence type="ECO:0000256" key="1">
    <source>
        <dbReference type="ARBA" id="ARBA00004651"/>
    </source>
</evidence>
<feature type="transmembrane region" description="Helical" evidence="7">
    <location>
        <begin position="339"/>
        <end position="365"/>
    </location>
</feature>